<dbReference type="GO" id="GO:0006355">
    <property type="term" value="P:regulation of DNA-templated transcription"/>
    <property type="evidence" value="ECO:0007669"/>
    <property type="project" value="InterPro"/>
</dbReference>
<evidence type="ECO:0000256" key="2">
    <source>
        <dbReference type="ARBA" id="ARBA00022840"/>
    </source>
</evidence>
<evidence type="ECO:0000313" key="4">
    <source>
        <dbReference type="EMBL" id="MCM6773573.1"/>
    </source>
</evidence>
<accession>A0A9X2IVT6</accession>
<evidence type="ECO:0000259" key="3">
    <source>
        <dbReference type="PROSITE" id="PS50043"/>
    </source>
</evidence>
<sequence length="915" mass="97990">MVLHGREAELGELDGLLRRAASGRSGVLVLAGPAGIGKTALLEHALTAASTLRVARVAGIETEQELGFAGLHGLLLPFLGERGRLPAPQRDALETAFGMLTAAAPPDLFLVGLATLSLLADAAAERALLLVCDDAQWLDRESLRVLAFVARRLDADGIVLLFGVREDQVLDTVLRDLPTIPLAGLAATDAAALFDAALPAAIDRVVAERLLTRTDGNPLAILELARGLGEGLPADFGFGEPLPLDRRLEARFRRVVERLDEFTQDVLLVLAADASGDYGLVRRVVEALRPDSAAALEQAADHARRADLIVTTLGAARFRHPLIRSAVYNGAAATRRRRVHAALAEAVDPIGDADRRAWHRAAALDGPDAEVAAELETVAIRARERGGHLAQAAFLRRAAELTPVGAQRNARLLAAAGAALVAGAPHLAEQLLDLLTPDVGVPLLDAYARRLRGFLHVMLGRAGAVPLLFEAAQSFRATDARTARDTLLEAFDAVIVVAHIGAGMSARRIAASALDTPPAPGAPSIADLLLDAHAELVGRDHVSAVPAMRRGLDAMLAAGAEEGDAARWFLLGVLLAIELWDIEALGICARRYGATARRHGALRMLQAAIHGEATHELLCGRFTAAAARFAEFKDVAAAIGADLRFADSSDALLHGWRGDEERTLTAVAVQAGPEAERPGGLQVQLARTALVVLHLGRCRYPEAQRTAAIVFDEDPPHFGSVVLPDLIEAAVRNGDTATAERALHRLAERAEAAGTPWALGLLARARALLADDDTAEELYREALTRLTSTSVTPELARTRLLYGEWLRRRRRRRDARVELQGAHELFEQMGAAAFAERARTELAGTGEKARPRLPENSYDLTPRELQVAHLAGAGVTNQEIAAELFLSVATVEYHLRKIFRKLGVTSRRELGQRLR</sequence>
<dbReference type="AlphaFoldDB" id="A0A9X2IVT6"/>
<dbReference type="SUPFAM" id="SSF46894">
    <property type="entry name" value="C-terminal effector domain of the bipartite response regulators"/>
    <property type="match status" value="1"/>
</dbReference>
<dbReference type="PRINTS" id="PR00038">
    <property type="entry name" value="HTHLUXR"/>
</dbReference>
<comment type="caution">
    <text evidence="4">The sequence shown here is derived from an EMBL/GenBank/DDBJ whole genome shotgun (WGS) entry which is preliminary data.</text>
</comment>
<dbReference type="RefSeq" id="WP_251910638.1">
    <property type="nucleotide sequence ID" value="NZ_JAMRXG010000003.1"/>
</dbReference>
<dbReference type="GO" id="GO:0005524">
    <property type="term" value="F:ATP binding"/>
    <property type="evidence" value="ECO:0007669"/>
    <property type="project" value="UniProtKB-KW"/>
</dbReference>
<evidence type="ECO:0000313" key="5">
    <source>
        <dbReference type="Proteomes" id="UP001139157"/>
    </source>
</evidence>
<dbReference type="Pfam" id="PF13191">
    <property type="entry name" value="AAA_16"/>
    <property type="match status" value="1"/>
</dbReference>
<dbReference type="InterPro" id="IPR016032">
    <property type="entry name" value="Sig_transdc_resp-reg_C-effctor"/>
</dbReference>
<dbReference type="PANTHER" id="PTHR16305:SF35">
    <property type="entry name" value="TRANSCRIPTIONAL ACTIVATOR DOMAIN"/>
    <property type="match status" value="1"/>
</dbReference>
<dbReference type="GO" id="GO:0004016">
    <property type="term" value="F:adenylate cyclase activity"/>
    <property type="evidence" value="ECO:0007669"/>
    <property type="project" value="TreeGrafter"/>
</dbReference>
<dbReference type="SMART" id="SM00421">
    <property type="entry name" value="HTH_LUXR"/>
    <property type="match status" value="1"/>
</dbReference>
<organism evidence="4 5">
    <name type="scientific">Nocardia pulmonis</name>
    <dbReference type="NCBI Taxonomy" id="2951408"/>
    <lineage>
        <taxon>Bacteria</taxon>
        <taxon>Bacillati</taxon>
        <taxon>Actinomycetota</taxon>
        <taxon>Actinomycetes</taxon>
        <taxon>Mycobacteriales</taxon>
        <taxon>Nocardiaceae</taxon>
        <taxon>Nocardia</taxon>
    </lineage>
</organism>
<dbReference type="SUPFAM" id="SSF52540">
    <property type="entry name" value="P-loop containing nucleoside triphosphate hydrolases"/>
    <property type="match status" value="1"/>
</dbReference>
<dbReference type="InterPro" id="IPR036388">
    <property type="entry name" value="WH-like_DNA-bd_sf"/>
</dbReference>
<feature type="domain" description="HTH luxR-type" evidence="3">
    <location>
        <begin position="853"/>
        <end position="915"/>
    </location>
</feature>
<dbReference type="InterPro" id="IPR027417">
    <property type="entry name" value="P-loop_NTPase"/>
</dbReference>
<protein>
    <submittedName>
        <fullName evidence="4">AAA family ATPase</fullName>
    </submittedName>
</protein>
<dbReference type="Pfam" id="PF00196">
    <property type="entry name" value="GerE"/>
    <property type="match status" value="1"/>
</dbReference>
<name>A0A9X2IVT6_9NOCA</name>
<dbReference type="InterPro" id="IPR000792">
    <property type="entry name" value="Tscrpt_reg_LuxR_C"/>
</dbReference>
<dbReference type="GO" id="GO:0003677">
    <property type="term" value="F:DNA binding"/>
    <property type="evidence" value="ECO:0007669"/>
    <property type="project" value="InterPro"/>
</dbReference>
<dbReference type="InterPro" id="IPR041664">
    <property type="entry name" value="AAA_16"/>
</dbReference>
<dbReference type="EMBL" id="JAMRXG010000003">
    <property type="protein sequence ID" value="MCM6773573.1"/>
    <property type="molecule type" value="Genomic_DNA"/>
</dbReference>
<dbReference type="GO" id="GO:0005737">
    <property type="term" value="C:cytoplasm"/>
    <property type="evidence" value="ECO:0007669"/>
    <property type="project" value="TreeGrafter"/>
</dbReference>
<evidence type="ECO:0000256" key="1">
    <source>
        <dbReference type="ARBA" id="ARBA00022741"/>
    </source>
</evidence>
<proteinExistence type="predicted"/>
<reference evidence="4" key="1">
    <citation type="submission" date="2022-06" db="EMBL/GenBank/DDBJ databases">
        <title>Novel species in genus nocardia.</title>
        <authorList>
            <person name="Li F."/>
        </authorList>
    </citation>
    <scope>NUCLEOTIDE SEQUENCE</scope>
    <source>
        <strain evidence="4">CDC141</strain>
    </source>
</reference>
<keyword evidence="5" id="KW-1185">Reference proteome</keyword>
<dbReference type="Gene3D" id="1.25.40.10">
    <property type="entry name" value="Tetratricopeptide repeat domain"/>
    <property type="match status" value="1"/>
</dbReference>
<dbReference type="CDD" id="cd06170">
    <property type="entry name" value="LuxR_C_like"/>
    <property type="match status" value="1"/>
</dbReference>
<dbReference type="PANTHER" id="PTHR16305">
    <property type="entry name" value="TESTICULAR SOLUBLE ADENYLYL CYCLASE"/>
    <property type="match status" value="1"/>
</dbReference>
<gene>
    <name evidence="4" type="ORF">NDR86_08830</name>
</gene>
<dbReference type="PROSITE" id="PS50043">
    <property type="entry name" value="HTH_LUXR_2"/>
    <property type="match status" value="1"/>
</dbReference>
<keyword evidence="1" id="KW-0547">Nucleotide-binding</keyword>
<dbReference type="Proteomes" id="UP001139157">
    <property type="component" value="Unassembled WGS sequence"/>
</dbReference>
<dbReference type="InterPro" id="IPR011990">
    <property type="entry name" value="TPR-like_helical_dom_sf"/>
</dbReference>
<dbReference type="Gene3D" id="1.10.10.10">
    <property type="entry name" value="Winged helix-like DNA-binding domain superfamily/Winged helix DNA-binding domain"/>
    <property type="match status" value="1"/>
</dbReference>
<keyword evidence="2" id="KW-0067">ATP-binding</keyword>